<name>A0ABS8DF11_9FIRM</name>
<dbReference type="InterPro" id="IPR023804">
    <property type="entry name" value="DUF3792_TM"/>
</dbReference>
<feature type="transmembrane region" description="Helical" evidence="1">
    <location>
        <begin position="12"/>
        <end position="36"/>
    </location>
</feature>
<dbReference type="Pfam" id="PF12670">
    <property type="entry name" value="DUF3792"/>
    <property type="match status" value="1"/>
</dbReference>
<evidence type="ECO:0000313" key="2">
    <source>
        <dbReference type="EMBL" id="MCB7386988.1"/>
    </source>
</evidence>
<evidence type="ECO:0000256" key="1">
    <source>
        <dbReference type="SAM" id="Phobius"/>
    </source>
</evidence>
<keyword evidence="1" id="KW-0812">Transmembrane</keyword>
<dbReference type="NCBIfam" id="TIGR04086">
    <property type="entry name" value="TIGR04086_membr"/>
    <property type="match status" value="1"/>
</dbReference>
<feature type="transmembrane region" description="Helical" evidence="1">
    <location>
        <begin position="75"/>
        <end position="96"/>
    </location>
</feature>
<organism evidence="2 3">
    <name type="scientific">Bariatricus massiliensis</name>
    <dbReference type="NCBI Taxonomy" id="1745713"/>
    <lineage>
        <taxon>Bacteria</taxon>
        <taxon>Bacillati</taxon>
        <taxon>Bacillota</taxon>
        <taxon>Clostridia</taxon>
        <taxon>Lachnospirales</taxon>
        <taxon>Lachnospiraceae</taxon>
        <taxon>Bariatricus</taxon>
    </lineage>
</organism>
<keyword evidence="1" id="KW-0472">Membrane</keyword>
<proteinExistence type="predicted"/>
<comment type="caution">
    <text evidence="2">The sequence shown here is derived from an EMBL/GenBank/DDBJ whole genome shotgun (WGS) entry which is preliminary data.</text>
</comment>
<dbReference type="RefSeq" id="WP_066735927.1">
    <property type="nucleotide sequence ID" value="NZ_JAJCIQ010000002.1"/>
</dbReference>
<evidence type="ECO:0000313" key="3">
    <source>
        <dbReference type="Proteomes" id="UP001299546"/>
    </source>
</evidence>
<protein>
    <submittedName>
        <fullName evidence="2">TIGR04086 family membrane protein</fullName>
    </submittedName>
</protein>
<dbReference type="EMBL" id="JAJCIS010000002">
    <property type="protein sequence ID" value="MCB7386988.1"/>
    <property type="molecule type" value="Genomic_DNA"/>
</dbReference>
<keyword evidence="3" id="KW-1185">Reference proteome</keyword>
<keyword evidence="1" id="KW-1133">Transmembrane helix</keyword>
<feature type="transmembrane region" description="Helical" evidence="1">
    <location>
        <begin position="48"/>
        <end position="68"/>
    </location>
</feature>
<dbReference type="Proteomes" id="UP001299546">
    <property type="component" value="Unassembled WGS sequence"/>
</dbReference>
<accession>A0ABS8DF11</accession>
<reference evidence="2 3" key="1">
    <citation type="submission" date="2021-10" db="EMBL/GenBank/DDBJ databases">
        <title>Collection of gut derived symbiotic bacterial strains cultured from healthy donors.</title>
        <authorList>
            <person name="Lin H."/>
            <person name="Littmann E."/>
            <person name="Kohout C."/>
            <person name="Pamer E.G."/>
        </authorList>
    </citation>
    <scope>NUCLEOTIDE SEQUENCE [LARGE SCALE GENOMIC DNA]</scope>
    <source>
        <strain evidence="2 3">DFI.1.165</strain>
    </source>
</reference>
<sequence>MEKKAQKEFKMVWMLKSLLASYIVTTLLLLLVTLLLYKFDLDEQKVQIGIMAVYVLSTLAGGFIIGKLVRVRRFLWGLILGVLYFVLLLLISIGVYRTVQGGTNMIISCVLCGAGGMLGGMLS</sequence>
<feature type="transmembrane region" description="Helical" evidence="1">
    <location>
        <begin position="102"/>
        <end position="122"/>
    </location>
</feature>
<gene>
    <name evidence="2" type="ORF">LIZ65_06770</name>
</gene>